<reference evidence="1 2" key="1">
    <citation type="journal article" date="2010" name="Nature">
        <title>Comparative genomics reveals mobile pathogenicity chromosomes in Fusarium.</title>
        <authorList>
            <person name="Ma L.J."/>
            <person name="van der Does H.C."/>
            <person name="Borkovich K.A."/>
            <person name="Coleman J.J."/>
            <person name="Daboussi M.J."/>
            <person name="Di Pietro A."/>
            <person name="Dufresne M."/>
            <person name="Freitag M."/>
            <person name="Grabherr M."/>
            <person name="Henrissat B."/>
            <person name="Houterman P.M."/>
            <person name="Kang S."/>
            <person name="Shim W.B."/>
            <person name="Woloshuk C."/>
            <person name="Xie X."/>
            <person name="Xu J.R."/>
            <person name="Antoniw J."/>
            <person name="Baker S.E."/>
            <person name="Bluhm B.H."/>
            <person name="Breakspear A."/>
            <person name="Brown D.W."/>
            <person name="Butchko R.A."/>
            <person name="Chapman S."/>
            <person name="Coulson R."/>
            <person name="Coutinho P.M."/>
            <person name="Danchin E.G."/>
            <person name="Diener A."/>
            <person name="Gale L.R."/>
            <person name="Gardiner D.M."/>
            <person name="Goff S."/>
            <person name="Hammond-Kosack K.E."/>
            <person name="Hilburn K."/>
            <person name="Hua-Van A."/>
            <person name="Jonkers W."/>
            <person name="Kazan K."/>
            <person name="Kodira C.D."/>
            <person name="Koehrsen M."/>
            <person name="Kumar L."/>
            <person name="Lee Y.H."/>
            <person name="Li L."/>
            <person name="Manners J.M."/>
            <person name="Miranda-Saavedra D."/>
            <person name="Mukherjee M."/>
            <person name="Park G."/>
            <person name="Park J."/>
            <person name="Park S.Y."/>
            <person name="Proctor R.H."/>
            <person name="Regev A."/>
            <person name="Ruiz-Roldan M.C."/>
            <person name="Sain D."/>
            <person name="Sakthikumar S."/>
            <person name="Sykes S."/>
            <person name="Schwartz D.C."/>
            <person name="Turgeon B.G."/>
            <person name="Wapinski I."/>
            <person name="Yoder O."/>
            <person name="Young S."/>
            <person name="Zeng Q."/>
            <person name="Zhou S."/>
            <person name="Galagan J."/>
            <person name="Cuomo C.A."/>
            <person name="Kistler H.C."/>
            <person name="Rep M."/>
        </authorList>
    </citation>
    <scope>NUCLEOTIDE SEQUENCE [LARGE SCALE GENOMIC DNA]</scope>
    <source>
        <strain evidence="2">M3125 / FGSC 7600</strain>
    </source>
</reference>
<accession>W7LCM7</accession>
<dbReference type="EMBL" id="CM000578">
    <property type="protein sequence ID" value="EWG37263.1"/>
    <property type="molecule type" value="Genomic_DNA"/>
</dbReference>
<protein>
    <submittedName>
        <fullName evidence="1">Uncharacterized protein</fullName>
    </submittedName>
</protein>
<evidence type="ECO:0000313" key="2">
    <source>
        <dbReference type="Proteomes" id="UP000009096"/>
    </source>
</evidence>
<dbReference type="Proteomes" id="UP000009096">
    <property type="component" value="Chromosome 1"/>
</dbReference>
<dbReference type="KEGG" id="fvr:FVEG_14755"/>
<name>W7LCM7_GIBM7</name>
<evidence type="ECO:0000313" key="1">
    <source>
        <dbReference type="EMBL" id="EWG37263.1"/>
    </source>
</evidence>
<keyword evidence="2" id="KW-1185">Reference proteome</keyword>
<dbReference type="VEuPathDB" id="FungiDB:FVEG_14755"/>
<dbReference type="GeneID" id="30071631"/>
<dbReference type="RefSeq" id="XP_018743454.1">
    <property type="nucleotide sequence ID" value="XM_018903726.1"/>
</dbReference>
<organism evidence="1 2">
    <name type="scientific">Gibberella moniliformis (strain M3125 / FGSC 7600)</name>
    <name type="common">Maize ear and stalk rot fungus</name>
    <name type="synonym">Fusarium verticillioides</name>
    <dbReference type="NCBI Taxonomy" id="334819"/>
    <lineage>
        <taxon>Eukaryota</taxon>
        <taxon>Fungi</taxon>
        <taxon>Dikarya</taxon>
        <taxon>Ascomycota</taxon>
        <taxon>Pezizomycotina</taxon>
        <taxon>Sordariomycetes</taxon>
        <taxon>Hypocreomycetidae</taxon>
        <taxon>Hypocreales</taxon>
        <taxon>Nectriaceae</taxon>
        <taxon>Fusarium</taxon>
        <taxon>Fusarium fujikuroi species complex</taxon>
    </lineage>
</organism>
<dbReference type="AlphaFoldDB" id="W7LCM7"/>
<proteinExistence type="predicted"/>
<gene>
    <name evidence="1" type="ORF">FVEG_14755</name>
</gene>
<dbReference type="EMBL" id="DS022242">
    <property type="protein sequence ID" value="EWG37263.1"/>
    <property type="molecule type" value="Genomic_DNA"/>
</dbReference>
<sequence length="119" mass="13760">MQQSHTVSCVIYRSHFIDSDGMDLLAVTHRFKLIHAGLSPGLMYLISSYATKDASMQIQRNLPELQFPQRRLLVTQTDGHRVFTNSQILIVYYLLSRMNPGYSPQRPMLYMLRCHILSS</sequence>